<dbReference type="Gene3D" id="1.10.10.60">
    <property type="entry name" value="Homeodomain-like"/>
    <property type="match status" value="1"/>
</dbReference>
<dbReference type="AlphaFoldDB" id="A0A5S3XTM5"/>
<evidence type="ECO:0000313" key="7">
    <source>
        <dbReference type="Proteomes" id="UP000305730"/>
    </source>
</evidence>
<sequence length="367" mass="40818">MTICFREKVAVPNIKASTIKTQALPESSAFASRMMLNILRSGLSTLGLNMIADDTKEVSARIPLTTKQNWVNDVAKLYDITTLLRLGVGVSDFIGTPIGRALLTNSSEHTLIKKWQRLERYIHSQHFITAEFTSHYVKVSHCSNTEHQPTVEEDFAVLGVLCALLQHVSGQPVLLCTSENKCSCVFELPSNVIRAPFKAKSYAQMSAQRNWYIHFETNVSAKQSDMAEGKGQFIDDLRIMSPAHMTESNSAILANLAQVIMSLGLLDIDLPKVAHSLALSVRTLQRRLGQLNMKFSSIVQEVRVKHAGILLLEGQLGISEIGFICGFSDQAHFSRVFKMWTGLSPKQYGEFKKQKSSQPSFRTKGVS</sequence>
<dbReference type="EMBL" id="PNCK01000022">
    <property type="protein sequence ID" value="TMP44346.1"/>
    <property type="molecule type" value="Genomic_DNA"/>
</dbReference>
<reference evidence="7 8" key="1">
    <citation type="submission" date="2017-12" db="EMBL/GenBank/DDBJ databases">
        <authorList>
            <person name="Paulsen S."/>
            <person name="Gram L.K."/>
        </authorList>
    </citation>
    <scope>NUCLEOTIDE SEQUENCE [LARGE SCALE GENOMIC DNA]</scope>
    <source>
        <strain evidence="6 8">S2231</strain>
        <strain evidence="5 7">S2233</strain>
    </source>
</reference>
<dbReference type="GO" id="GO:0003700">
    <property type="term" value="F:DNA-binding transcription factor activity"/>
    <property type="evidence" value="ECO:0007669"/>
    <property type="project" value="InterPro"/>
</dbReference>
<feature type="domain" description="HTH araC/xylS-type" evidence="4">
    <location>
        <begin position="246"/>
        <end position="351"/>
    </location>
</feature>
<dbReference type="InterPro" id="IPR018060">
    <property type="entry name" value="HTH_AraC"/>
</dbReference>
<dbReference type="PANTHER" id="PTHR47894:SF1">
    <property type="entry name" value="HTH-TYPE TRANSCRIPTIONAL REGULATOR VQSM"/>
    <property type="match status" value="1"/>
</dbReference>
<dbReference type="Proteomes" id="UP000307706">
    <property type="component" value="Unassembled WGS sequence"/>
</dbReference>
<dbReference type="SMART" id="SM00342">
    <property type="entry name" value="HTH_ARAC"/>
    <property type="match status" value="1"/>
</dbReference>
<keyword evidence="2" id="KW-0238">DNA-binding</keyword>
<protein>
    <submittedName>
        <fullName evidence="6">AraC family transcriptional regulator</fullName>
    </submittedName>
</protein>
<evidence type="ECO:0000256" key="1">
    <source>
        <dbReference type="ARBA" id="ARBA00023015"/>
    </source>
</evidence>
<dbReference type="InterPro" id="IPR020449">
    <property type="entry name" value="Tscrpt_reg_AraC-type_HTH"/>
</dbReference>
<dbReference type="PANTHER" id="PTHR47894">
    <property type="entry name" value="HTH-TYPE TRANSCRIPTIONAL REGULATOR GADX"/>
    <property type="match status" value="1"/>
</dbReference>
<dbReference type="InterPro" id="IPR009057">
    <property type="entry name" value="Homeodomain-like_sf"/>
</dbReference>
<dbReference type="EMBL" id="PNCL01000022">
    <property type="protein sequence ID" value="TMP60759.1"/>
    <property type="molecule type" value="Genomic_DNA"/>
</dbReference>
<dbReference type="GO" id="GO:0005829">
    <property type="term" value="C:cytosol"/>
    <property type="evidence" value="ECO:0007669"/>
    <property type="project" value="TreeGrafter"/>
</dbReference>
<comment type="caution">
    <text evidence="6">The sequence shown here is derived from an EMBL/GenBank/DDBJ whole genome shotgun (WGS) entry which is preliminary data.</text>
</comment>
<evidence type="ECO:0000313" key="8">
    <source>
        <dbReference type="Proteomes" id="UP000307706"/>
    </source>
</evidence>
<dbReference type="SUPFAM" id="SSF46689">
    <property type="entry name" value="Homeodomain-like"/>
    <property type="match status" value="1"/>
</dbReference>
<keyword evidence="1" id="KW-0805">Transcription regulation</keyword>
<proteinExistence type="predicted"/>
<dbReference type="OrthoDB" id="6146868at2"/>
<dbReference type="Proteomes" id="UP000305730">
    <property type="component" value="Unassembled WGS sequence"/>
</dbReference>
<organism evidence="6 8">
    <name type="scientific">Pseudoalteromonas citrea</name>
    <dbReference type="NCBI Taxonomy" id="43655"/>
    <lineage>
        <taxon>Bacteria</taxon>
        <taxon>Pseudomonadati</taxon>
        <taxon>Pseudomonadota</taxon>
        <taxon>Gammaproteobacteria</taxon>
        <taxon>Alteromonadales</taxon>
        <taxon>Pseudoalteromonadaceae</taxon>
        <taxon>Pseudoalteromonas</taxon>
    </lineage>
</organism>
<evidence type="ECO:0000256" key="3">
    <source>
        <dbReference type="ARBA" id="ARBA00023163"/>
    </source>
</evidence>
<evidence type="ECO:0000313" key="6">
    <source>
        <dbReference type="EMBL" id="TMP60759.1"/>
    </source>
</evidence>
<reference evidence="8" key="2">
    <citation type="submission" date="2019-06" db="EMBL/GenBank/DDBJ databases">
        <title>Co-occurence of chitin degradation, pigmentation and bioactivity in marine Pseudoalteromonas.</title>
        <authorList>
            <person name="Sonnenschein E.C."/>
            <person name="Bech P.K."/>
        </authorList>
    </citation>
    <scope>NUCLEOTIDE SEQUENCE [LARGE SCALE GENOMIC DNA]</scope>
    <source>
        <strain evidence="8">S2231</strain>
    </source>
</reference>
<keyword evidence="3" id="KW-0804">Transcription</keyword>
<keyword evidence="7" id="KW-1185">Reference proteome</keyword>
<dbReference type="PRINTS" id="PR00032">
    <property type="entry name" value="HTHARAC"/>
</dbReference>
<evidence type="ECO:0000313" key="5">
    <source>
        <dbReference type="EMBL" id="TMP44346.1"/>
    </source>
</evidence>
<gene>
    <name evidence="6" type="ORF">CWB96_06080</name>
    <name evidence="5" type="ORF">CWB97_06585</name>
</gene>
<dbReference type="GO" id="GO:0000976">
    <property type="term" value="F:transcription cis-regulatory region binding"/>
    <property type="evidence" value="ECO:0007669"/>
    <property type="project" value="TreeGrafter"/>
</dbReference>
<dbReference type="PROSITE" id="PS01124">
    <property type="entry name" value="HTH_ARAC_FAMILY_2"/>
    <property type="match status" value="1"/>
</dbReference>
<reference evidence="6" key="3">
    <citation type="submission" date="2019-09" db="EMBL/GenBank/DDBJ databases">
        <title>Co-occurence of chitin degradation, pigmentation and bioactivity in marine Pseudoalteromonas.</title>
        <authorList>
            <person name="Sonnenschein E.C."/>
            <person name="Bech P.K."/>
        </authorList>
    </citation>
    <scope>NUCLEOTIDE SEQUENCE</scope>
    <source>
        <strain evidence="6">S2231</strain>
        <strain evidence="5 7">S2233</strain>
    </source>
</reference>
<dbReference type="Pfam" id="PF12833">
    <property type="entry name" value="HTH_18"/>
    <property type="match status" value="1"/>
</dbReference>
<evidence type="ECO:0000259" key="4">
    <source>
        <dbReference type="PROSITE" id="PS01124"/>
    </source>
</evidence>
<accession>A0A5S3XTM5</accession>
<name>A0A5S3XTM5_9GAMM</name>
<evidence type="ECO:0000256" key="2">
    <source>
        <dbReference type="ARBA" id="ARBA00023125"/>
    </source>
</evidence>